<dbReference type="GO" id="GO:0016485">
    <property type="term" value="P:protein processing"/>
    <property type="evidence" value="ECO:0007669"/>
    <property type="project" value="TreeGrafter"/>
</dbReference>
<dbReference type="Pfam" id="PF05193">
    <property type="entry name" value="Peptidase_M16_C"/>
    <property type="match status" value="1"/>
</dbReference>
<sequence>MLSGTTNHGFAVLRTQPLPELGAVMHHLRHERTGLELVWLERDEVNRTFGIAFPTLPEDDTGVFHILEHSVLCGSERYPVREPFVELMKTSMNTFLNAMTFPDKTYYPISSRNPKDFLNLMRVYLDAVFRPLIYSRPEIFRQEGWHYELDAEGRPGRKGVVYNEMRGAFADADELEENAIMRALYPDTPYRFVSGGDPEHIPELTYEKFLDFHRRFYSPSNAYVFLDGDVDIDAVLGILDGEYLASAEPGERLPVPGLQRPVRAPEQRVAYELPAEADEGERYRLAWGRVAGEITDRERMTAMQLLCTVLCGNNQSVLTRELLAAGLGEAVSMMLWDGCAQPFIKLEIRNLSEDKLAPAGEKLRAVLADLAENGLDRGELEAAMANLEFQMRERDYGYYPQGLGISFGVLDSWLHGGAPEALVEVGDLFDRLRARMGEGYFEELIRTVLLENPHGCEVVMVPSHTAGEERREGDAKQLEAIAAAWSGEERALIASQQAALEAWQAGSDSPEALATLPRLELGDISPEPEEYPTQEDSICGVTLLRHELPAPGISYVSLYFDITGLGGEETAAASFLGELLGKVDTADHTAQELSSLIRLHCGSLSFSVDVYERSAERYCAKLTARVSALESSMGKALGLLSEVLTGSRLNSEREITDILRQRRTAMQQQLVNNGHASAMGRAASQLTAGAAANEWANGYDCYCWLKRQAAGTDFTALSETLTALAGRIIGRRGLTVSVTGKRSAEVDEAVAALVGSLPEGAGVSGAGIAARGLRREGIEIPSDVGYAAMGGLGGGLDGRWQLAGRVVSLEYLWNAVRVQGGAYGTGMVTRVSGFDGCYSYRDPSAAATLRTYAGAPQFLRGFASGGPDLDGLITGAVAAGEPLLTPRAKGEEADDLYFRGITYEMRRARRAQLLGGSCADLAAVAEKLEQVFEKPAVCVLAPRAELERCSLDEVLGL</sequence>
<dbReference type="EMBL" id="DVHH01000179">
    <property type="protein sequence ID" value="HIR55425.1"/>
    <property type="molecule type" value="Genomic_DNA"/>
</dbReference>
<comment type="caution">
    <text evidence="2">The sequence shown here is derived from an EMBL/GenBank/DDBJ whole genome shotgun (WGS) entry which is preliminary data.</text>
</comment>
<gene>
    <name evidence="2" type="ORF">IAD36_07530</name>
</gene>
<dbReference type="InterPro" id="IPR007863">
    <property type="entry name" value="Peptidase_M16_C"/>
</dbReference>
<dbReference type="InterPro" id="IPR055130">
    <property type="entry name" value="PreP_C"/>
</dbReference>
<proteinExistence type="predicted"/>
<dbReference type="PANTHER" id="PTHR43016:SF13">
    <property type="entry name" value="PRESEQUENCE PROTEASE, MITOCHONDRIAL"/>
    <property type="match status" value="1"/>
</dbReference>
<reference evidence="2" key="1">
    <citation type="submission" date="2020-10" db="EMBL/GenBank/DDBJ databases">
        <authorList>
            <person name="Gilroy R."/>
        </authorList>
    </citation>
    <scope>NUCLEOTIDE SEQUENCE</scope>
    <source>
        <strain evidence="2">ChiGjej3B3-7149</strain>
    </source>
</reference>
<dbReference type="GO" id="GO:0004222">
    <property type="term" value="F:metalloendopeptidase activity"/>
    <property type="evidence" value="ECO:0007669"/>
    <property type="project" value="TreeGrafter"/>
</dbReference>
<organism evidence="2 3">
    <name type="scientific">Candidatus Scatomorpha intestinigallinarum</name>
    <dbReference type="NCBI Taxonomy" id="2840923"/>
    <lineage>
        <taxon>Bacteria</taxon>
        <taxon>Bacillati</taxon>
        <taxon>Bacillota</taxon>
        <taxon>Clostridia</taxon>
        <taxon>Eubacteriales</taxon>
        <taxon>Candidatus Scatomorpha</taxon>
    </lineage>
</organism>
<evidence type="ECO:0000313" key="3">
    <source>
        <dbReference type="Proteomes" id="UP000824238"/>
    </source>
</evidence>
<dbReference type="Pfam" id="PF22516">
    <property type="entry name" value="PreP_C"/>
    <property type="match status" value="1"/>
</dbReference>
<dbReference type="InterPro" id="IPR011249">
    <property type="entry name" value="Metalloenz_LuxS/M16"/>
</dbReference>
<evidence type="ECO:0000313" key="2">
    <source>
        <dbReference type="EMBL" id="HIR55425.1"/>
    </source>
</evidence>
<reference evidence="2" key="2">
    <citation type="journal article" date="2021" name="PeerJ">
        <title>Extensive microbial diversity within the chicken gut microbiome revealed by metagenomics and culture.</title>
        <authorList>
            <person name="Gilroy R."/>
            <person name="Ravi A."/>
            <person name="Getino M."/>
            <person name="Pursley I."/>
            <person name="Horton D.L."/>
            <person name="Alikhan N.F."/>
            <person name="Baker D."/>
            <person name="Gharbi K."/>
            <person name="Hall N."/>
            <person name="Watson M."/>
            <person name="Adriaenssens E.M."/>
            <person name="Foster-Nyarko E."/>
            <person name="Jarju S."/>
            <person name="Secka A."/>
            <person name="Antonio M."/>
            <person name="Oren A."/>
            <person name="Chaudhuri R.R."/>
            <person name="La Ragione R."/>
            <person name="Hildebrand F."/>
            <person name="Pallen M.J."/>
        </authorList>
    </citation>
    <scope>NUCLEOTIDE SEQUENCE</scope>
    <source>
        <strain evidence="2">ChiGjej3B3-7149</strain>
    </source>
</reference>
<protein>
    <submittedName>
        <fullName evidence="2">Insulinase family protein</fullName>
    </submittedName>
</protein>
<dbReference type="SMART" id="SM01264">
    <property type="entry name" value="M16C_associated"/>
    <property type="match status" value="1"/>
</dbReference>
<accession>A0A9D1DMB3</accession>
<dbReference type="Pfam" id="PF08367">
    <property type="entry name" value="M16C_assoc"/>
    <property type="match status" value="1"/>
</dbReference>
<evidence type="ECO:0000259" key="1">
    <source>
        <dbReference type="SMART" id="SM01264"/>
    </source>
</evidence>
<dbReference type="SUPFAM" id="SSF63411">
    <property type="entry name" value="LuxS/MPP-like metallohydrolase"/>
    <property type="match status" value="4"/>
</dbReference>
<name>A0A9D1DMB3_9FIRM</name>
<dbReference type="AlphaFoldDB" id="A0A9D1DMB3"/>
<dbReference type="InterPro" id="IPR013578">
    <property type="entry name" value="Peptidase_M16C_assoc"/>
</dbReference>
<dbReference type="GO" id="GO:0046872">
    <property type="term" value="F:metal ion binding"/>
    <property type="evidence" value="ECO:0007669"/>
    <property type="project" value="InterPro"/>
</dbReference>
<dbReference type="PANTHER" id="PTHR43016">
    <property type="entry name" value="PRESEQUENCE PROTEASE"/>
    <property type="match status" value="1"/>
</dbReference>
<feature type="domain" description="Peptidase M16C associated" evidence="1">
    <location>
        <begin position="460"/>
        <end position="708"/>
    </location>
</feature>
<dbReference type="Gene3D" id="3.30.830.10">
    <property type="entry name" value="Metalloenzyme, LuxS/M16 peptidase-like"/>
    <property type="match status" value="4"/>
</dbReference>
<dbReference type="Proteomes" id="UP000824238">
    <property type="component" value="Unassembled WGS sequence"/>
</dbReference>